<protein>
    <submittedName>
        <fullName evidence="1">SMI1/KNR4 family protein</fullName>
    </submittedName>
</protein>
<evidence type="ECO:0000313" key="1">
    <source>
        <dbReference type="EMBL" id="MCM2393351.1"/>
    </source>
</evidence>
<evidence type="ECO:0000313" key="2">
    <source>
        <dbReference type="Proteomes" id="UP001431429"/>
    </source>
</evidence>
<dbReference type="RefSeq" id="WP_250923646.1">
    <property type="nucleotide sequence ID" value="NZ_JAMQAW010000070.1"/>
</dbReference>
<dbReference type="SUPFAM" id="SSF160631">
    <property type="entry name" value="SMI1/KNR4-like"/>
    <property type="match status" value="1"/>
</dbReference>
<sequence length="280" mass="30969">MTNLDALTRLVPPPPSPVAADGDWAPIEADLGLRLPTDFKALTGRYGLGQFVDFVSPLNPFSGQGQLQGARRLLEGERRSREKYPEEHPYPYYPEPGGLLVWAGTDNGDRLCWLTEGEPDTWTTVLWNPRGWSYEPHPMGAVAFLYDWLSGNLGTELIAPPPAKPWFDPFVTRRYVTVCLADPAATGPDYPERLRILRGALAPTADRGAVDDGEDARQDHFAALALDWKLTYETAYGHQIRIAYPPADEERARLTLLAAVADMGCTVERVTTHAGAPAWE</sequence>
<organism evidence="1 2">
    <name type="scientific">Streptomyces albipurpureus</name>
    <dbReference type="NCBI Taxonomy" id="2897419"/>
    <lineage>
        <taxon>Bacteria</taxon>
        <taxon>Bacillati</taxon>
        <taxon>Actinomycetota</taxon>
        <taxon>Actinomycetes</taxon>
        <taxon>Kitasatosporales</taxon>
        <taxon>Streptomycetaceae</taxon>
        <taxon>Streptomyces</taxon>
    </lineage>
</organism>
<name>A0ABT0UYK1_9ACTN</name>
<reference evidence="1" key="1">
    <citation type="submission" date="2022-06" db="EMBL/GenBank/DDBJ databases">
        <title>Genome public.</title>
        <authorList>
            <person name="Sun Q."/>
        </authorList>
    </citation>
    <scope>NUCLEOTIDE SEQUENCE</scope>
    <source>
        <strain evidence="1">CWNU-1</strain>
    </source>
</reference>
<dbReference type="InterPro" id="IPR037883">
    <property type="entry name" value="Knr4/Smi1-like_sf"/>
</dbReference>
<dbReference type="EMBL" id="JAMQAW010000070">
    <property type="protein sequence ID" value="MCM2393351.1"/>
    <property type="molecule type" value="Genomic_DNA"/>
</dbReference>
<dbReference type="Pfam" id="PF14568">
    <property type="entry name" value="SUKH_6"/>
    <property type="match status" value="1"/>
</dbReference>
<proteinExistence type="predicted"/>
<keyword evidence="2" id="KW-1185">Reference proteome</keyword>
<dbReference type="Proteomes" id="UP001431429">
    <property type="component" value="Unassembled WGS sequence"/>
</dbReference>
<comment type="caution">
    <text evidence="1">The sequence shown here is derived from an EMBL/GenBank/DDBJ whole genome shotgun (WGS) entry which is preliminary data.</text>
</comment>
<gene>
    <name evidence="1" type="ORF">NBG84_34615</name>
</gene>
<accession>A0ABT0UYK1</accession>